<sequence>MSDAWRWEYDPDEMHVTDGIPVSVIAEVERLADQLTELADMGVNIGELGMGPRPGGLRHMNAAGGWFHYLASPRDRIMVVVRIVPPVQSL</sequence>
<dbReference type="EMBL" id="JABBXF010000018">
    <property type="protein sequence ID" value="NVK78038.1"/>
    <property type="molecule type" value="Genomic_DNA"/>
</dbReference>
<dbReference type="AlphaFoldDB" id="A0A7Y7B2V9"/>
<evidence type="ECO:0000313" key="1">
    <source>
        <dbReference type="EMBL" id="NVK78038.1"/>
    </source>
</evidence>
<name>A0A7Y7B2V9_STRMO</name>
<gene>
    <name evidence="1" type="ORF">HG542_10220</name>
</gene>
<dbReference type="Proteomes" id="UP000587462">
    <property type="component" value="Unassembled WGS sequence"/>
</dbReference>
<accession>A0A7Y7B2V9</accession>
<protein>
    <recommendedName>
        <fullName evidence="3">Type II toxin-antitoxin system RelE/ParE family toxin</fullName>
    </recommendedName>
</protein>
<keyword evidence="2" id="KW-1185">Reference proteome</keyword>
<organism evidence="1 2">
    <name type="scientific">Streptomyces morookaense</name>
    <name type="common">Streptoverticillium morookaense</name>
    <dbReference type="NCBI Taxonomy" id="1970"/>
    <lineage>
        <taxon>Bacteria</taxon>
        <taxon>Bacillati</taxon>
        <taxon>Actinomycetota</taxon>
        <taxon>Actinomycetes</taxon>
        <taxon>Kitasatosporales</taxon>
        <taxon>Streptomycetaceae</taxon>
        <taxon>Streptomyces</taxon>
    </lineage>
</organism>
<evidence type="ECO:0000313" key="2">
    <source>
        <dbReference type="Proteomes" id="UP000587462"/>
    </source>
</evidence>
<evidence type="ECO:0008006" key="3">
    <source>
        <dbReference type="Google" id="ProtNLM"/>
    </source>
</evidence>
<proteinExistence type="predicted"/>
<dbReference type="RefSeq" id="WP_171079844.1">
    <property type="nucleotide sequence ID" value="NZ_BNBU01000002.1"/>
</dbReference>
<comment type="caution">
    <text evidence="1">The sequence shown here is derived from an EMBL/GenBank/DDBJ whole genome shotgun (WGS) entry which is preliminary data.</text>
</comment>
<reference evidence="1 2" key="1">
    <citation type="submission" date="2020-04" db="EMBL/GenBank/DDBJ databases">
        <title>Draft Genome Sequence of Streptomyces morookaense DSM 40503, an 8-azaguanine-producing strain.</title>
        <authorList>
            <person name="Qi J."/>
            <person name="Gao J.-M."/>
        </authorList>
    </citation>
    <scope>NUCLEOTIDE SEQUENCE [LARGE SCALE GENOMIC DNA]</scope>
    <source>
        <strain evidence="1 2">DSM 40503</strain>
    </source>
</reference>